<name>A0A0A8Z9N9_ARUDO</name>
<dbReference type="AlphaFoldDB" id="A0A0A8Z9N9"/>
<evidence type="ECO:0000313" key="1">
    <source>
        <dbReference type="EMBL" id="JAD35526.1"/>
    </source>
</evidence>
<protein>
    <submittedName>
        <fullName evidence="1">Uncharacterized protein</fullName>
    </submittedName>
</protein>
<organism evidence="1">
    <name type="scientific">Arundo donax</name>
    <name type="common">Giant reed</name>
    <name type="synonym">Donax arundinaceus</name>
    <dbReference type="NCBI Taxonomy" id="35708"/>
    <lineage>
        <taxon>Eukaryota</taxon>
        <taxon>Viridiplantae</taxon>
        <taxon>Streptophyta</taxon>
        <taxon>Embryophyta</taxon>
        <taxon>Tracheophyta</taxon>
        <taxon>Spermatophyta</taxon>
        <taxon>Magnoliopsida</taxon>
        <taxon>Liliopsida</taxon>
        <taxon>Poales</taxon>
        <taxon>Poaceae</taxon>
        <taxon>PACMAD clade</taxon>
        <taxon>Arundinoideae</taxon>
        <taxon>Arundineae</taxon>
        <taxon>Arundo</taxon>
    </lineage>
</organism>
<dbReference type="EMBL" id="GBRH01262369">
    <property type="protein sequence ID" value="JAD35526.1"/>
    <property type="molecule type" value="Transcribed_RNA"/>
</dbReference>
<sequence length="44" mass="5160">MVSWVLNNSIKSSSINGKLWHIYNSNIFVWYYGPCMYMQIVGTN</sequence>
<accession>A0A0A8Z9N9</accession>
<reference evidence="1" key="1">
    <citation type="submission" date="2014-09" db="EMBL/GenBank/DDBJ databases">
        <authorList>
            <person name="Magalhaes I.L.F."/>
            <person name="Oliveira U."/>
            <person name="Santos F.R."/>
            <person name="Vidigal T.H.D.A."/>
            <person name="Brescovit A.D."/>
            <person name="Santos A.J."/>
        </authorList>
    </citation>
    <scope>NUCLEOTIDE SEQUENCE</scope>
    <source>
        <tissue evidence="1">Shoot tissue taken approximately 20 cm above the soil surface</tissue>
    </source>
</reference>
<proteinExistence type="predicted"/>
<reference evidence="1" key="2">
    <citation type="journal article" date="2015" name="Data Brief">
        <title>Shoot transcriptome of the giant reed, Arundo donax.</title>
        <authorList>
            <person name="Barrero R.A."/>
            <person name="Guerrero F.D."/>
            <person name="Moolhuijzen P."/>
            <person name="Goolsby J.A."/>
            <person name="Tidwell J."/>
            <person name="Bellgard S.E."/>
            <person name="Bellgard M.I."/>
        </authorList>
    </citation>
    <scope>NUCLEOTIDE SEQUENCE</scope>
    <source>
        <tissue evidence="1">Shoot tissue taken approximately 20 cm above the soil surface</tissue>
    </source>
</reference>